<protein>
    <submittedName>
        <fullName evidence="6">ABC transporter ATP-binding protein</fullName>
    </submittedName>
</protein>
<evidence type="ECO:0000259" key="5">
    <source>
        <dbReference type="PROSITE" id="PS50893"/>
    </source>
</evidence>
<dbReference type="Pfam" id="PF00005">
    <property type="entry name" value="ABC_tran"/>
    <property type="match status" value="1"/>
</dbReference>
<dbReference type="SUPFAM" id="SSF52540">
    <property type="entry name" value="P-loop containing nucleoside triphosphate hydrolases"/>
    <property type="match status" value="1"/>
</dbReference>
<reference evidence="6 7" key="1">
    <citation type="submission" date="2024-11" db="EMBL/GenBank/DDBJ databases">
        <authorList>
            <person name="Heng Y.C."/>
            <person name="Lim A.C.H."/>
            <person name="Lee J.K.Y."/>
            <person name="Kittelmann S."/>
        </authorList>
    </citation>
    <scope>NUCLEOTIDE SEQUENCE [LARGE SCALE GENOMIC DNA]</scope>
    <source>
        <strain evidence="6 7">WILCCON 0114</strain>
    </source>
</reference>
<keyword evidence="3" id="KW-0547">Nucleotide-binding</keyword>
<dbReference type="PROSITE" id="PS50893">
    <property type="entry name" value="ABC_TRANSPORTER_2"/>
    <property type="match status" value="1"/>
</dbReference>
<dbReference type="InterPro" id="IPR027417">
    <property type="entry name" value="P-loop_NTPase"/>
</dbReference>
<keyword evidence="2" id="KW-0813">Transport</keyword>
<dbReference type="PANTHER" id="PTHR42798">
    <property type="entry name" value="LIPOPROTEIN-RELEASING SYSTEM ATP-BINDING PROTEIN LOLD"/>
    <property type="match status" value="1"/>
</dbReference>
<name>A0ABW8TFE0_9CLOT</name>
<dbReference type="InterPro" id="IPR017911">
    <property type="entry name" value="MacB-like_ATP-bd"/>
</dbReference>
<dbReference type="GO" id="GO:0005524">
    <property type="term" value="F:ATP binding"/>
    <property type="evidence" value="ECO:0007669"/>
    <property type="project" value="UniProtKB-KW"/>
</dbReference>
<evidence type="ECO:0000256" key="4">
    <source>
        <dbReference type="ARBA" id="ARBA00022840"/>
    </source>
</evidence>
<evidence type="ECO:0000313" key="6">
    <source>
        <dbReference type="EMBL" id="MFL0251224.1"/>
    </source>
</evidence>
<dbReference type="Proteomes" id="UP001623592">
    <property type="component" value="Unassembled WGS sequence"/>
</dbReference>
<feature type="domain" description="ABC transporter" evidence="5">
    <location>
        <begin position="5"/>
        <end position="243"/>
    </location>
</feature>
<gene>
    <name evidence="6" type="ORF">ACJDT4_12380</name>
</gene>
<organism evidence="6 7">
    <name type="scientific">Clostridium neuense</name>
    <dbReference type="NCBI Taxonomy" id="1728934"/>
    <lineage>
        <taxon>Bacteria</taxon>
        <taxon>Bacillati</taxon>
        <taxon>Bacillota</taxon>
        <taxon>Clostridia</taxon>
        <taxon>Eubacteriales</taxon>
        <taxon>Clostridiaceae</taxon>
        <taxon>Clostridium</taxon>
    </lineage>
</organism>
<dbReference type="CDD" id="cd03255">
    <property type="entry name" value="ABC_MJ0796_LolCDE_FtsE"/>
    <property type="match status" value="1"/>
</dbReference>
<dbReference type="EMBL" id="JBJIAA010000009">
    <property type="protein sequence ID" value="MFL0251224.1"/>
    <property type="molecule type" value="Genomic_DNA"/>
</dbReference>
<evidence type="ECO:0000256" key="3">
    <source>
        <dbReference type="ARBA" id="ARBA00022741"/>
    </source>
</evidence>
<evidence type="ECO:0000256" key="2">
    <source>
        <dbReference type="ARBA" id="ARBA00022448"/>
    </source>
</evidence>
<dbReference type="PANTHER" id="PTHR42798:SF7">
    <property type="entry name" value="ALPHA-D-RIBOSE 1-METHYLPHOSPHONATE 5-TRIPHOSPHATE SYNTHASE SUBUNIT PHNL"/>
    <property type="match status" value="1"/>
</dbReference>
<dbReference type="Gene3D" id="3.40.50.300">
    <property type="entry name" value="P-loop containing nucleotide triphosphate hydrolases"/>
    <property type="match status" value="1"/>
</dbReference>
<sequence>MESIISAKNIIKNYGGKNPVNVLKNVGLTVKEGDFICIMGPSGSGKSTFLNVISTVDRPSKGIIEINGKDIFSMSDKQIGKFRYENMGFIFQEFNLIDSLTIRENVGVPLVLAGQKREEINKKTEAIINELNISEIIDKFPEECSGGQRQRAAAARALVTNPKLIIADEPTGSLDSKNSHELLKIIKERNEKYGTAVLMVTHDSMIASYAKKLIFLRDGKIEETLERNNLTQKEFFYKIVDITSRESQSFFDIA</sequence>
<dbReference type="InterPro" id="IPR003439">
    <property type="entry name" value="ABC_transporter-like_ATP-bd"/>
</dbReference>
<evidence type="ECO:0000313" key="7">
    <source>
        <dbReference type="Proteomes" id="UP001623592"/>
    </source>
</evidence>
<comment type="caution">
    <text evidence="6">The sequence shown here is derived from an EMBL/GenBank/DDBJ whole genome shotgun (WGS) entry which is preliminary data.</text>
</comment>
<accession>A0ABW8TFE0</accession>
<dbReference type="InterPro" id="IPR003593">
    <property type="entry name" value="AAA+_ATPase"/>
</dbReference>
<proteinExistence type="inferred from homology"/>
<comment type="similarity">
    <text evidence="1">Belongs to the ABC transporter superfamily.</text>
</comment>
<dbReference type="SMART" id="SM00382">
    <property type="entry name" value="AAA"/>
    <property type="match status" value="1"/>
</dbReference>
<keyword evidence="7" id="KW-1185">Reference proteome</keyword>
<dbReference type="RefSeq" id="WP_406787877.1">
    <property type="nucleotide sequence ID" value="NZ_JBJIAA010000009.1"/>
</dbReference>
<evidence type="ECO:0000256" key="1">
    <source>
        <dbReference type="ARBA" id="ARBA00005417"/>
    </source>
</evidence>
<keyword evidence="4 6" id="KW-0067">ATP-binding</keyword>